<dbReference type="AlphaFoldDB" id="A0A0F3NCH2"/>
<dbReference type="EMBL" id="LANU01000002">
    <property type="protein sequence ID" value="KJV65725.1"/>
    <property type="molecule type" value="Genomic_DNA"/>
</dbReference>
<accession>A0A0F3NCH2</accession>
<gene>
    <name evidence="1" type="ORF">EMUCRT_0679</name>
</gene>
<dbReference type="PATRIC" id="fig|1359167.3.peg.656"/>
<evidence type="ECO:0000313" key="1">
    <source>
        <dbReference type="EMBL" id="KJV65725.1"/>
    </source>
</evidence>
<dbReference type="Pfam" id="PF12027">
    <property type="entry name" value="DUF3514"/>
    <property type="match status" value="1"/>
</dbReference>
<proteinExistence type="predicted"/>
<dbReference type="InterPro" id="IPR021902">
    <property type="entry name" value="DUF3514"/>
</dbReference>
<dbReference type="Proteomes" id="UP000033546">
    <property type="component" value="Unassembled WGS sequence"/>
</dbReference>
<sequence length="309" mass="36158">MKFQSTVKCFLKMHTEYALSFMNMFNVCEDEQVVLKSDMEKALFTVTENLPLCVFIIKLGILEHLLTRFCMFNMCNSLRYCASHFDNQKFVDSVMGKFLAADHHKLTFPLVQLGATFWGNNQPFQRQAVYKLHSSKFYVNLLDICYKFACISNARERFANEVVDFVVLSCITCFGQMYKVKRLAAKEYAEKRLYAVAFNRFSSRLRNTFRHLYYPQENPVEEISGLKIPRNIIQMCDEKFYGTIKNHVEANSMDFGVIVSHLASFARELLLDEEVLSLIRQDIDMYYEVVEKRYLTMGCDSSYSCQNLR</sequence>
<comment type="caution">
    <text evidence="1">The sequence shown here is derived from an EMBL/GenBank/DDBJ whole genome shotgun (WGS) entry which is preliminary data.</text>
</comment>
<reference evidence="1 2" key="1">
    <citation type="submission" date="2015-02" db="EMBL/GenBank/DDBJ databases">
        <title>Genome Sequencing of Rickettsiales.</title>
        <authorList>
            <person name="Daugherty S.C."/>
            <person name="Su Q."/>
            <person name="Abolude K."/>
            <person name="Beier-Sexton M."/>
            <person name="Carlyon J.A."/>
            <person name="Carter R."/>
            <person name="Day N.P."/>
            <person name="Dumler S.J."/>
            <person name="Dyachenko V."/>
            <person name="Godinez A."/>
            <person name="Kurtti T.J."/>
            <person name="Lichay M."/>
            <person name="Mullins K.E."/>
            <person name="Ott S."/>
            <person name="Pappas-Brown V."/>
            <person name="Paris D.H."/>
            <person name="Patel P."/>
            <person name="Richards A.L."/>
            <person name="Sadzewicz L."/>
            <person name="Sears K."/>
            <person name="Seidman D."/>
            <person name="Sengamalay N."/>
            <person name="Stenos J."/>
            <person name="Tallon L.J."/>
            <person name="Vincent G."/>
            <person name="Fraser C.M."/>
            <person name="Munderloh U."/>
            <person name="Dunning-Hotopp J.C."/>
        </authorList>
    </citation>
    <scope>NUCLEOTIDE SEQUENCE [LARGE SCALE GENOMIC DNA]</scope>
    <source>
        <strain evidence="1 2">EmCRT</strain>
    </source>
</reference>
<protein>
    <submittedName>
        <fullName evidence="1">Uncharacterized protein</fullName>
    </submittedName>
</protein>
<evidence type="ECO:0000313" key="2">
    <source>
        <dbReference type="Proteomes" id="UP000033546"/>
    </source>
</evidence>
<name>A0A0F3NCH2_9RICK</name>
<organism evidence="1 2">
    <name type="scientific">Ehrlichia cf. muris str. EmCRT</name>
    <dbReference type="NCBI Taxonomy" id="1359167"/>
    <lineage>
        <taxon>Bacteria</taxon>
        <taxon>Pseudomonadati</taxon>
        <taxon>Pseudomonadota</taxon>
        <taxon>Alphaproteobacteria</taxon>
        <taxon>Rickettsiales</taxon>
        <taxon>Anaplasmataceae</taxon>
        <taxon>Ehrlichia</taxon>
    </lineage>
</organism>